<name>A0A4R1ANW0_9BACI</name>
<evidence type="ECO:0000313" key="3">
    <source>
        <dbReference type="Proteomes" id="UP000293846"/>
    </source>
</evidence>
<dbReference type="OrthoDB" id="2456396at2"/>
<dbReference type="Pfam" id="PF13129">
    <property type="entry name" value="DUF3953"/>
    <property type="match status" value="1"/>
</dbReference>
<proteinExistence type="predicted"/>
<dbReference type="Proteomes" id="UP000293846">
    <property type="component" value="Unassembled WGS sequence"/>
</dbReference>
<keyword evidence="3" id="KW-1185">Reference proteome</keyword>
<feature type="transmembrane region" description="Helical" evidence="1">
    <location>
        <begin position="5"/>
        <end position="22"/>
    </location>
</feature>
<dbReference type="STRING" id="1742358.GCA_001439605_04249"/>
<protein>
    <submittedName>
        <fullName evidence="2">DUF3953 domain-containing protein</fullName>
    </submittedName>
</protein>
<comment type="caution">
    <text evidence="2">The sequence shown here is derived from an EMBL/GenBank/DDBJ whole genome shotgun (WGS) entry which is preliminary data.</text>
</comment>
<gene>
    <name evidence="2" type="ORF">E0Y62_24185</name>
</gene>
<feature type="transmembrane region" description="Helical" evidence="1">
    <location>
        <begin position="57"/>
        <end position="76"/>
    </location>
</feature>
<keyword evidence="1" id="KW-0812">Transmembrane</keyword>
<dbReference type="AlphaFoldDB" id="A0A4R1ANW0"/>
<dbReference type="RefSeq" id="WP_131238864.1">
    <property type="nucleotide sequence ID" value="NZ_SJTH01000064.1"/>
</dbReference>
<keyword evidence="1" id="KW-1133">Transmembrane helix</keyword>
<reference evidence="2 3" key="1">
    <citation type="submission" date="2019-03" db="EMBL/GenBank/DDBJ databases">
        <authorList>
            <person name="Jensen L."/>
            <person name="Storgaard J."/>
            <person name="Sulaj E."/>
            <person name="Schramm A."/>
            <person name="Marshall I.P.G."/>
        </authorList>
    </citation>
    <scope>NUCLEOTIDE SEQUENCE [LARGE SCALE GENOMIC DNA]</scope>
    <source>
        <strain evidence="2 3">2017H2G3</strain>
    </source>
</reference>
<feature type="transmembrane region" description="Helical" evidence="1">
    <location>
        <begin position="28"/>
        <end position="45"/>
    </location>
</feature>
<dbReference type="InterPro" id="IPR025018">
    <property type="entry name" value="DUF3953"/>
</dbReference>
<keyword evidence="1" id="KW-0472">Membrane</keyword>
<organism evidence="2 3">
    <name type="scientific">Cytobacillus praedii</name>
    <dbReference type="NCBI Taxonomy" id="1742358"/>
    <lineage>
        <taxon>Bacteria</taxon>
        <taxon>Bacillati</taxon>
        <taxon>Bacillota</taxon>
        <taxon>Bacilli</taxon>
        <taxon>Bacillales</taxon>
        <taxon>Bacillaceae</taxon>
        <taxon>Cytobacillus</taxon>
    </lineage>
</organism>
<sequence length="77" mass="8750">MLKILRFVFTVITFLFASYGVVTKDFKFGDIMLLFLGLSMLVMGVEEFQKGHKGMAWLLIAVFLFSLFVSVEGFLLS</sequence>
<evidence type="ECO:0000313" key="2">
    <source>
        <dbReference type="EMBL" id="TCJ01396.1"/>
    </source>
</evidence>
<evidence type="ECO:0000256" key="1">
    <source>
        <dbReference type="SAM" id="Phobius"/>
    </source>
</evidence>
<accession>A0A4R1ANW0</accession>
<dbReference type="EMBL" id="SJTH01000064">
    <property type="protein sequence ID" value="TCJ01396.1"/>
    <property type="molecule type" value="Genomic_DNA"/>
</dbReference>